<evidence type="ECO:0000256" key="1">
    <source>
        <dbReference type="ARBA" id="ARBA00006995"/>
    </source>
</evidence>
<dbReference type="PANTHER" id="PTHR21405">
    <property type="entry name" value="CDNA SEQUENCE BC021608"/>
    <property type="match status" value="1"/>
</dbReference>
<dbReference type="InterPro" id="IPR038906">
    <property type="entry name" value="TTC36"/>
</dbReference>
<protein>
    <submittedName>
        <fullName evidence="3">Uncharacterized protein</fullName>
    </submittedName>
</protein>
<proteinExistence type="inferred from homology"/>
<dbReference type="InParanoid" id="A0A165JYX5"/>
<dbReference type="STRING" id="1328760.A0A165JYX5"/>
<dbReference type="GeneID" id="28894733"/>
<reference evidence="3 4" key="1">
    <citation type="journal article" date="2016" name="Fungal Biol.">
        <title>The genome of Xylona heveae provides a window into fungal endophytism.</title>
        <authorList>
            <person name="Gazis R."/>
            <person name="Kuo A."/>
            <person name="Riley R."/>
            <person name="LaButti K."/>
            <person name="Lipzen A."/>
            <person name="Lin J."/>
            <person name="Amirebrahimi M."/>
            <person name="Hesse C.N."/>
            <person name="Spatafora J.W."/>
            <person name="Henrissat B."/>
            <person name="Hainaut M."/>
            <person name="Grigoriev I.V."/>
            <person name="Hibbett D.S."/>
        </authorList>
    </citation>
    <scope>NUCLEOTIDE SEQUENCE [LARGE SCALE GENOMIC DNA]</scope>
    <source>
        <strain evidence="3 4">TC161</strain>
    </source>
</reference>
<dbReference type="GO" id="GO:0006570">
    <property type="term" value="P:tyrosine metabolic process"/>
    <property type="evidence" value="ECO:0007669"/>
    <property type="project" value="TreeGrafter"/>
</dbReference>
<dbReference type="Proteomes" id="UP000076632">
    <property type="component" value="Unassembled WGS sequence"/>
</dbReference>
<feature type="region of interest" description="Disordered" evidence="2">
    <location>
        <begin position="1"/>
        <end position="41"/>
    </location>
</feature>
<dbReference type="OrthoDB" id="539634at2759"/>
<dbReference type="AlphaFoldDB" id="A0A165JYX5"/>
<dbReference type="PANTHER" id="PTHR21405:SF0">
    <property type="entry name" value="TETRATRICOPEPTIDE REPEAT PROTEIN 36"/>
    <property type="match status" value="1"/>
</dbReference>
<evidence type="ECO:0000313" key="4">
    <source>
        <dbReference type="Proteomes" id="UP000076632"/>
    </source>
</evidence>
<evidence type="ECO:0000256" key="2">
    <source>
        <dbReference type="SAM" id="MobiDB-lite"/>
    </source>
</evidence>
<sequence>MSHRINLTKKDASTLDQIFDPESTPSPAINISSDAPDDPHIKDSQLLEELKKREKDAIVLLEKNVSSELGGKARVDPSIYKQVLDELSELISEEPSYASVRNNRAQLLRLQHGDHVLVIAWSPTAAGKEKQQASIAETILTDLDTALDLLTPTSSTVSLSRSQARTLAQAHTQRAALLYTASKDAASHDMMKRQWRPVGNKFEGWTADRFEEAASRDFFLGGLYGNELSKAMAVHTNPHAKLCGAIIQEALRKEYAPGLA</sequence>
<organism evidence="3 4">
    <name type="scientific">Xylona heveae (strain CBS 132557 / TC161)</name>
    <dbReference type="NCBI Taxonomy" id="1328760"/>
    <lineage>
        <taxon>Eukaryota</taxon>
        <taxon>Fungi</taxon>
        <taxon>Dikarya</taxon>
        <taxon>Ascomycota</taxon>
        <taxon>Pezizomycotina</taxon>
        <taxon>Xylonomycetes</taxon>
        <taxon>Xylonales</taxon>
        <taxon>Xylonaceae</taxon>
        <taxon>Xylona</taxon>
    </lineage>
</organism>
<accession>A0A165JYX5</accession>
<feature type="compositionally biased region" description="Polar residues" evidence="2">
    <location>
        <begin position="23"/>
        <end position="33"/>
    </location>
</feature>
<dbReference type="EMBL" id="KV407454">
    <property type="protein sequence ID" value="KZF26803.1"/>
    <property type="molecule type" value="Genomic_DNA"/>
</dbReference>
<dbReference type="OMA" id="ILYKAAR"/>
<dbReference type="RefSeq" id="XP_018192358.1">
    <property type="nucleotide sequence ID" value="XM_018329596.1"/>
</dbReference>
<comment type="similarity">
    <text evidence="1">Belongs to the TTC36 family.</text>
</comment>
<name>A0A165JYX5_XYLHT</name>
<evidence type="ECO:0000313" key="3">
    <source>
        <dbReference type="EMBL" id="KZF26803.1"/>
    </source>
</evidence>
<keyword evidence="4" id="KW-1185">Reference proteome</keyword>
<gene>
    <name evidence="3" type="ORF">L228DRAFT_19001</name>
</gene>